<proteinExistence type="predicted"/>
<keyword evidence="8" id="KW-1185">Reference proteome</keyword>
<dbReference type="InterPro" id="IPR006664">
    <property type="entry name" value="OMP_bac"/>
</dbReference>
<evidence type="ECO:0000256" key="1">
    <source>
        <dbReference type="ARBA" id="ARBA00004442"/>
    </source>
</evidence>
<dbReference type="InterPro" id="IPR019734">
    <property type="entry name" value="TPR_rpt"/>
</dbReference>
<organism evidence="7 8">
    <name type="scientific">Neolewinella antarctica</name>
    <dbReference type="NCBI Taxonomy" id="442734"/>
    <lineage>
        <taxon>Bacteria</taxon>
        <taxon>Pseudomonadati</taxon>
        <taxon>Bacteroidota</taxon>
        <taxon>Saprospiria</taxon>
        <taxon>Saprospirales</taxon>
        <taxon>Lewinellaceae</taxon>
        <taxon>Neolewinella</taxon>
    </lineage>
</organism>
<dbReference type="PANTHER" id="PTHR30329">
    <property type="entry name" value="STATOR ELEMENT OF FLAGELLAR MOTOR COMPLEX"/>
    <property type="match status" value="1"/>
</dbReference>
<feature type="signal peptide" evidence="5">
    <location>
        <begin position="1"/>
        <end position="21"/>
    </location>
</feature>
<dbReference type="Pfam" id="PF07676">
    <property type="entry name" value="PD40"/>
    <property type="match status" value="3"/>
</dbReference>
<dbReference type="SUPFAM" id="SSF82171">
    <property type="entry name" value="DPP6 N-terminal domain-like"/>
    <property type="match status" value="1"/>
</dbReference>
<dbReference type="Gene3D" id="2.120.10.30">
    <property type="entry name" value="TolB, C-terminal domain"/>
    <property type="match status" value="1"/>
</dbReference>
<comment type="caution">
    <text evidence="7">The sequence shown here is derived from an EMBL/GenBank/DDBJ whole genome shotgun (WGS) entry which is preliminary data.</text>
</comment>
<sequence>MFRFRLLFLCCVLIVSSHLGSQDRPAATVKFLAGSDALTNKNYKKAAKSFRRATELDAGFIPAHRLLGLAEELRGNLPEAAKQYEFVLSRDSMFSRLLYHQLGSVYYRMSRPKLAEEYYLIFQELQSFDPVLFGRNGDEEKVQERAVLKRLPADLRSVRITQDSAQFVNVSEVDNMGPPINTVRDDYFPFFANDLNSFYYTRQGEFRDEDLIEGVRAEAGMAWTTSRFGNFNTLQPEGMCTLVRDGERIYFTVCHEKATVGGCDLFTGWIIKGKVERVEALPDYVNAAGWESQPAISCDGQQLFFASIRPGGLGGSDIYVCSKNADGTWSEPKNLGDGVNSPQDEEGPFLSNDGQILYFASMGHEGFGDQDIYMSYRDRRDDRFGAAINLGPPINGPHRELGFHLGSDGRTGFFASDRPGGLGGLDIYEFQLDRKLTGRDVTYVSGYVTDSLTGEPITEQAVSVLNGPTYYTNYAGRFFICASADAPLPISVANDAYLPYYRNFAVPTWDNREPYRIDLKLTQEKTLVSPTHPETIAPSPVAIGAPEKLKNDQKLTVRFTIVNRSLTLRFKIDDASLPSSQVNSLNDFVALIIDKPVTSLDVIGYADDSGAEEYNLDLSRNRAQTVARFLETAGITATETRVEGMGEISGPGARSLYRKVEIKVTYRQALPADE</sequence>
<protein>
    <submittedName>
        <fullName evidence="7">Outer membrane protein OmpA-like peptidoglycan-associated protein</fullName>
    </submittedName>
</protein>
<dbReference type="InterPro" id="IPR006665">
    <property type="entry name" value="OmpA-like"/>
</dbReference>
<feature type="chain" id="PRO_5047386325" evidence="5">
    <location>
        <begin position="22"/>
        <end position="674"/>
    </location>
</feature>
<dbReference type="InterPro" id="IPR011659">
    <property type="entry name" value="WD40"/>
</dbReference>
<dbReference type="InterPro" id="IPR011042">
    <property type="entry name" value="6-blade_b-propeller_TolB-like"/>
</dbReference>
<dbReference type="CDD" id="cd07185">
    <property type="entry name" value="OmpA_C-like"/>
    <property type="match status" value="1"/>
</dbReference>
<dbReference type="InterPro" id="IPR011990">
    <property type="entry name" value="TPR-like_helical_dom_sf"/>
</dbReference>
<evidence type="ECO:0000256" key="3">
    <source>
        <dbReference type="ARBA" id="ARBA00023237"/>
    </source>
</evidence>
<keyword evidence="3" id="KW-0998">Cell outer membrane</keyword>
<dbReference type="InterPro" id="IPR050330">
    <property type="entry name" value="Bact_OuterMem_StrucFunc"/>
</dbReference>
<reference evidence="7 8" key="1">
    <citation type="submission" date="2020-03" db="EMBL/GenBank/DDBJ databases">
        <title>Genomic Encyclopedia of Type Strains, Phase IV (KMG-IV): sequencing the most valuable type-strain genomes for metagenomic binning, comparative biology and taxonomic classification.</title>
        <authorList>
            <person name="Goeker M."/>
        </authorList>
    </citation>
    <scope>NUCLEOTIDE SEQUENCE [LARGE SCALE GENOMIC DNA]</scope>
    <source>
        <strain evidence="7 8">DSM 105096</strain>
    </source>
</reference>
<feature type="domain" description="OmpA-like" evidence="6">
    <location>
        <begin position="557"/>
        <end position="668"/>
    </location>
</feature>
<dbReference type="PRINTS" id="PR01021">
    <property type="entry name" value="OMPADOMAIN"/>
</dbReference>
<keyword evidence="2 4" id="KW-0472">Membrane</keyword>
<dbReference type="SMART" id="SM00028">
    <property type="entry name" value="TPR"/>
    <property type="match status" value="3"/>
</dbReference>
<evidence type="ECO:0000313" key="7">
    <source>
        <dbReference type="EMBL" id="NJC25404.1"/>
    </source>
</evidence>
<dbReference type="PANTHER" id="PTHR30329:SF21">
    <property type="entry name" value="LIPOPROTEIN YIAD-RELATED"/>
    <property type="match status" value="1"/>
</dbReference>
<dbReference type="RefSeq" id="WP_168036157.1">
    <property type="nucleotide sequence ID" value="NZ_JAATJH010000001.1"/>
</dbReference>
<evidence type="ECO:0000313" key="8">
    <source>
        <dbReference type="Proteomes" id="UP000770785"/>
    </source>
</evidence>
<name>A0ABX0X835_9BACT</name>
<evidence type="ECO:0000256" key="2">
    <source>
        <dbReference type="ARBA" id="ARBA00023136"/>
    </source>
</evidence>
<dbReference type="SUPFAM" id="SSF48452">
    <property type="entry name" value="TPR-like"/>
    <property type="match status" value="1"/>
</dbReference>
<dbReference type="SUPFAM" id="SSF103088">
    <property type="entry name" value="OmpA-like"/>
    <property type="match status" value="1"/>
</dbReference>
<dbReference type="Gene3D" id="3.30.1330.60">
    <property type="entry name" value="OmpA-like domain"/>
    <property type="match status" value="1"/>
</dbReference>
<dbReference type="Pfam" id="PF00691">
    <property type="entry name" value="OmpA"/>
    <property type="match status" value="1"/>
</dbReference>
<accession>A0ABX0X835</accession>
<evidence type="ECO:0000256" key="5">
    <source>
        <dbReference type="SAM" id="SignalP"/>
    </source>
</evidence>
<evidence type="ECO:0000259" key="6">
    <source>
        <dbReference type="PROSITE" id="PS51123"/>
    </source>
</evidence>
<dbReference type="PROSITE" id="PS51123">
    <property type="entry name" value="OMPA_2"/>
    <property type="match status" value="1"/>
</dbReference>
<comment type="subcellular location">
    <subcellularLocation>
        <location evidence="1">Cell outer membrane</location>
    </subcellularLocation>
</comment>
<dbReference type="Proteomes" id="UP000770785">
    <property type="component" value="Unassembled WGS sequence"/>
</dbReference>
<dbReference type="InterPro" id="IPR036737">
    <property type="entry name" value="OmpA-like_sf"/>
</dbReference>
<dbReference type="EMBL" id="JAATJH010000001">
    <property type="protein sequence ID" value="NJC25404.1"/>
    <property type="molecule type" value="Genomic_DNA"/>
</dbReference>
<evidence type="ECO:0000256" key="4">
    <source>
        <dbReference type="PROSITE-ProRule" id="PRU00473"/>
    </source>
</evidence>
<gene>
    <name evidence="7" type="ORF">GGR27_000885</name>
</gene>
<keyword evidence="5" id="KW-0732">Signal</keyword>
<dbReference type="Gene3D" id="1.25.40.10">
    <property type="entry name" value="Tetratricopeptide repeat domain"/>
    <property type="match status" value="1"/>
</dbReference>